<feature type="binding site" evidence="8">
    <location>
        <position position="98"/>
    </location>
    <ligand>
        <name>Mg(2+)</name>
        <dbReference type="ChEBI" id="CHEBI:18420"/>
    </ligand>
</feature>
<evidence type="ECO:0000256" key="3">
    <source>
        <dbReference type="ARBA" id="ARBA00022722"/>
    </source>
</evidence>
<dbReference type="Proteomes" id="UP000003922">
    <property type="component" value="Unassembled WGS sequence"/>
</dbReference>
<dbReference type="InterPro" id="IPR022907">
    <property type="entry name" value="VapC_family"/>
</dbReference>
<evidence type="ECO:0000313" key="11">
    <source>
        <dbReference type="Proteomes" id="UP000003922"/>
    </source>
</evidence>
<dbReference type="InterPro" id="IPR050556">
    <property type="entry name" value="Type_II_TA_system_RNase"/>
</dbReference>
<keyword evidence="5 8" id="KW-0378">Hydrolase</keyword>
<evidence type="ECO:0000256" key="1">
    <source>
        <dbReference type="ARBA" id="ARBA00001946"/>
    </source>
</evidence>
<keyword evidence="2 8" id="KW-1277">Toxin-antitoxin system</keyword>
<reference evidence="10" key="3">
    <citation type="submission" date="2016-12" db="EMBL/GenBank/DDBJ databases">
        <title>Annotation of the draft genome assembly of Crocosphaera watsonii WH 8501.</title>
        <authorList>
            <consortium name="US DOE Joint Genome Institute (JGI-ORNL)"/>
            <person name="Larimer F."/>
            <person name="Land M."/>
        </authorList>
    </citation>
    <scope>NUCLEOTIDE SEQUENCE</scope>
    <source>
        <strain evidence="10">WH 8501</strain>
    </source>
</reference>
<comment type="function">
    <text evidence="8">Toxic component of a toxin-antitoxin (TA) system. An RNase.</text>
</comment>
<evidence type="ECO:0000256" key="6">
    <source>
        <dbReference type="ARBA" id="ARBA00022842"/>
    </source>
</evidence>
<comment type="caution">
    <text evidence="10">The sequence shown here is derived from an EMBL/GenBank/DDBJ whole genome shotgun (WGS) entry which is preliminary data.</text>
</comment>
<keyword evidence="8" id="KW-0800">Toxin</keyword>
<keyword evidence="4 8" id="KW-0479">Metal-binding</keyword>
<accession>Q4C453</accession>
<dbReference type="PANTHER" id="PTHR33653">
    <property type="entry name" value="RIBONUCLEASE VAPC2"/>
    <property type="match status" value="1"/>
</dbReference>
<dbReference type="SUPFAM" id="SSF88723">
    <property type="entry name" value="PIN domain-like"/>
    <property type="match status" value="1"/>
</dbReference>
<reference evidence="10" key="2">
    <citation type="submission" date="2005-06" db="EMBL/GenBank/DDBJ databases">
        <title>Sequencing of the draft genome and assembly of Crocosphaera watsonii WH 8501.</title>
        <authorList>
            <consortium name="US DOE Joint Genome Institute (JGI-PGF)"/>
            <person name="Copeland A."/>
            <person name="Lucas S."/>
            <person name="Lapidus A."/>
            <person name="Barry K."/>
            <person name="Detter C."/>
            <person name="Glavina T."/>
            <person name="Hammon N."/>
            <person name="Israni S."/>
            <person name="Pitluck S."/>
            <person name="Richardson P."/>
        </authorList>
    </citation>
    <scope>NUCLEOTIDE SEQUENCE [LARGE SCALE GENOMIC DNA]</scope>
    <source>
        <strain evidence="10">WH 8501</strain>
    </source>
</reference>
<dbReference type="HAMAP" id="MF_00265">
    <property type="entry name" value="VapC_Nob1"/>
    <property type="match status" value="1"/>
</dbReference>
<keyword evidence="11" id="KW-1185">Reference proteome</keyword>
<reference evidence="10" key="1">
    <citation type="submission" date="2004-02" db="EMBL/GenBank/DDBJ databases">
        <authorList>
            <consortium name="DOE Joint Genome Institute"/>
        </authorList>
    </citation>
    <scope>NUCLEOTIDE SEQUENCE [LARGE SCALE GENOMIC DNA]</scope>
    <source>
        <strain evidence="10">WH 8501</strain>
    </source>
</reference>
<dbReference type="Gene3D" id="3.40.50.1010">
    <property type="entry name" value="5'-nuclease"/>
    <property type="match status" value="1"/>
</dbReference>
<comment type="cofactor">
    <cofactor evidence="1 8">
        <name>Mg(2+)</name>
        <dbReference type="ChEBI" id="CHEBI:18420"/>
    </cofactor>
</comment>
<evidence type="ECO:0000256" key="5">
    <source>
        <dbReference type="ARBA" id="ARBA00022801"/>
    </source>
</evidence>
<keyword evidence="6 8" id="KW-0460">Magnesium</keyword>
<dbReference type="InterPro" id="IPR029060">
    <property type="entry name" value="PIN-like_dom_sf"/>
</dbReference>
<organism evidence="10 11">
    <name type="scientific">Crocosphaera watsonii WH 8501</name>
    <dbReference type="NCBI Taxonomy" id="165597"/>
    <lineage>
        <taxon>Bacteria</taxon>
        <taxon>Bacillati</taxon>
        <taxon>Cyanobacteriota</taxon>
        <taxon>Cyanophyceae</taxon>
        <taxon>Oscillatoriophycideae</taxon>
        <taxon>Chroococcales</taxon>
        <taxon>Aphanothecaceae</taxon>
        <taxon>Crocosphaera</taxon>
    </lineage>
</organism>
<proteinExistence type="inferred from homology"/>
<evidence type="ECO:0000256" key="8">
    <source>
        <dbReference type="HAMAP-Rule" id="MF_00265"/>
    </source>
</evidence>
<evidence type="ECO:0000256" key="7">
    <source>
        <dbReference type="ARBA" id="ARBA00038093"/>
    </source>
</evidence>
<evidence type="ECO:0000259" key="9">
    <source>
        <dbReference type="Pfam" id="PF01850"/>
    </source>
</evidence>
<dbReference type="Pfam" id="PF01850">
    <property type="entry name" value="PIN"/>
    <property type="match status" value="1"/>
</dbReference>
<dbReference type="GO" id="GO:0090729">
    <property type="term" value="F:toxin activity"/>
    <property type="evidence" value="ECO:0007669"/>
    <property type="project" value="UniProtKB-KW"/>
</dbReference>
<dbReference type="OrthoDB" id="9796690at2"/>
<dbReference type="InterPro" id="IPR002716">
    <property type="entry name" value="PIN_dom"/>
</dbReference>
<dbReference type="GO" id="GO:0000287">
    <property type="term" value="F:magnesium ion binding"/>
    <property type="evidence" value="ECO:0007669"/>
    <property type="project" value="UniProtKB-UniRule"/>
</dbReference>
<evidence type="ECO:0000313" key="10">
    <source>
        <dbReference type="EMBL" id="EAM50891.1"/>
    </source>
</evidence>
<feature type="binding site" evidence="8">
    <location>
        <position position="6"/>
    </location>
    <ligand>
        <name>Mg(2+)</name>
        <dbReference type="ChEBI" id="CHEBI:18420"/>
    </ligand>
</feature>
<dbReference type="RefSeq" id="WP_007305414.1">
    <property type="nucleotide sequence ID" value="NZ_AADV02000012.1"/>
</dbReference>
<gene>
    <name evidence="8" type="primary">vapC</name>
    <name evidence="10" type="ORF">CwatDRAFT_3718</name>
</gene>
<dbReference type="EMBL" id="AADV02000012">
    <property type="protein sequence ID" value="EAM50891.1"/>
    <property type="molecule type" value="Genomic_DNA"/>
</dbReference>
<dbReference type="KEGG" id="cwa:CwatDRAFT_3718"/>
<dbReference type="PANTHER" id="PTHR33653:SF1">
    <property type="entry name" value="RIBONUCLEASE VAPC2"/>
    <property type="match status" value="1"/>
</dbReference>
<name>Q4C453_CROWT</name>
<protein>
    <recommendedName>
        <fullName evidence="8">Ribonuclease VapC</fullName>
        <shortName evidence="8">RNase VapC</shortName>
        <ecNumber evidence="8">3.1.-.-</ecNumber>
    </recommendedName>
    <alternativeName>
        <fullName evidence="8">Toxin VapC</fullName>
    </alternativeName>
</protein>
<dbReference type="CDD" id="cd18745">
    <property type="entry name" value="PIN_VapC4-5_FitB-like"/>
    <property type="match status" value="1"/>
</dbReference>
<feature type="domain" description="PIN" evidence="9">
    <location>
        <begin position="3"/>
        <end position="124"/>
    </location>
</feature>
<evidence type="ECO:0000256" key="2">
    <source>
        <dbReference type="ARBA" id="ARBA00022649"/>
    </source>
</evidence>
<dbReference type="AlphaFoldDB" id="Q4C453"/>
<dbReference type="GO" id="GO:0016787">
    <property type="term" value="F:hydrolase activity"/>
    <property type="evidence" value="ECO:0007669"/>
    <property type="project" value="UniProtKB-KW"/>
</dbReference>
<sequence length="135" mass="15474">MIYLLDSNTCIVYLKFADSRVRTRLDSLSANDIAVCSVVKSELFYGAMKSRKREEKLNKQRQFFSRFVSLPFDDKSAEIYGVIRADLERKGTPIGGYDLQIAAIVIANNLTLVTHNIREFGRIEGLLYEDWEIVT</sequence>
<dbReference type="EC" id="3.1.-.-" evidence="8"/>
<keyword evidence="3 8" id="KW-0540">Nuclease</keyword>
<dbReference type="GO" id="GO:0004540">
    <property type="term" value="F:RNA nuclease activity"/>
    <property type="evidence" value="ECO:0007669"/>
    <property type="project" value="InterPro"/>
</dbReference>
<evidence type="ECO:0000256" key="4">
    <source>
        <dbReference type="ARBA" id="ARBA00022723"/>
    </source>
</evidence>
<comment type="similarity">
    <text evidence="7 8">Belongs to the PINc/VapC protein family.</text>
</comment>